<keyword evidence="4 12" id="KW-0378">Hydrolase</keyword>
<keyword evidence="7 12" id="KW-0326">Glycosidase</keyword>
<evidence type="ECO:0000256" key="6">
    <source>
        <dbReference type="ARBA" id="ARBA00023277"/>
    </source>
</evidence>
<feature type="active site" description="Nucleophile" evidence="9 11">
    <location>
        <position position="356"/>
    </location>
</feature>
<name>A0A9D2NBV4_9FIRM</name>
<comment type="catalytic activity">
    <reaction evidence="1 12">
        <text>Hydrolysis of terminal, non-reducing beta-D-glucosyl residues with release of beta-D-glucose.</text>
        <dbReference type="EC" id="3.2.1.21"/>
    </reaction>
</comment>
<evidence type="ECO:0000256" key="10">
    <source>
        <dbReference type="PIRSR" id="PIRSR617736-2"/>
    </source>
</evidence>
<reference evidence="13" key="1">
    <citation type="journal article" date="2021" name="PeerJ">
        <title>Extensive microbial diversity within the chicken gut microbiome revealed by metagenomics and culture.</title>
        <authorList>
            <person name="Gilroy R."/>
            <person name="Ravi A."/>
            <person name="Getino M."/>
            <person name="Pursley I."/>
            <person name="Horton D.L."/>
            <person name="Alikhan N.F."/>
            <person name="Baker D."/>
            <person name="Gharbi K."/>
            <person name="Hall N."/>
            <person name="Watson M."/>
            <person name="Adriaenssens E.M."/>
            <person name="Foster-Nyarko E."/>
            <person name="Jarju S."/>
            <person name="Secka A."/>
            <person name="Antonio M."/>
            <person name="Oren A."/>
            <person name="Chaudhuri R.R."/>
            <person name="La Ragione R."/>
            <person name="Hildebrand F."/>
            <person name="Pallen M.J."/>
        </authorList>
    </citation>
    <scope>NUCLEOTIDE SEQUENCE</scope>
    <source>
        <strain evidence="13">USAMLcec2-132</strain>
    </source>
</reference>
<evidence type="ECO:0000256" key="5">
    <source>
        <dbReference type="ARBA" id="ARBA00023001"/>
    </source>
</evidence>
<dbReference type="PROSITE" id="PS00653">
    <property type="entry name" value="GLYCOSYL_HYDROL_F1_2"/>
    <property type="match status" value="1"/>
</dbReference>
<dbReference type="GO" id="GO:0030245">
    <property type="term" value="P:cellulose catabolic process"/>
    <property type="evidence" value="ECO:0007669"/>
    <property type="project" value="UniProtKB-KW"/>
</dbReference>
<evidence type="ECO:0000256" key="8">
    <source>
        <dbReference type="ARBA" id="ARBA00023326"/>
    </source>
</evidence>
<comment type="similarity">
    <text evidence="2 12">Belongs to the glycosyl hydrolase 1 family.</text>
</comment>
<organism evidence="13 14">
    <name type="scientific">Candidatus Eisenbergiella merdavium</name>
    <dbReference type="NCBI Taxonomy" id="2838551"/>
    <lineage>
        <taxon>Bacteria</taxon>
        <taxon>Bacillati</taxon>
        <taxon>Bacillota</taxon>
        <taxon>Clostridia</taxon>
        <taxon>Lachnospirales</taxon>
        <taxon>Lachnospiraceae</taxon>
        <taxon>Eisenbergiella</taxon>
    </lineage>
</organism>
<dbReference type="PANTHER" id="PTHR10353:SF36">
    <property type="entry name" value="LP05116P"/>
    <property type="match status" value="1"/>
</dbReference>
<evidence type="ECO:0000256" key="3">
    <source>
        <dbReference type="ARBA" id="ARBA00012744"/>
    </source>
</evidence>
<feature type="binding site" evidence="10">
    <location>
        <position position="17"/>
    </location>
    <ligand>
        <name>substrate</name>
    </ligand>
</feature>
<dbReference type="InterPro" id="IPR017853">
    <property type="entry name" value="GH"/>
</dbReference>
<feature type="binding site" evidence="10">
    <location>
        <position position="162"/>
    </location>
    <ligand>
        <name>substrate</name>
    </ligand>
</feature>
<evidence type="ECO:0000256" key="7">
    <source>
        <dbReference type="ARBA" id="ARBA00023295"/>
    </source>
</evidence>
<gene>
    <name evidence="13" type="ORF">H9761_02560</name>
</gene>
<feature type="binding site" evidence="10">
    <location>
        <position position="403"/>
    </location>
    <ligand>
        <name>substrate</name>
    </ligand>
</feature>
<dbReference type="PROSITE" id="PS00572">
    <property type="entry name" value="GLYCOSYL_HYDROL_F1_1"/>
    <property type="match status" value="1"/>
</dbReference>
<dbReference type="GO" id="GO:0008422">
    <property type="term" value="F:beta-glucosidase activity"/>
    <property type="evidence" value="ECO:0007669"/>
    <property type="project" value="UniProtKB-EC"/>
</dbReference>
<dbReference type="InterPro" id="IPR033132">
    <property type="entry name" value="GH_1_N_CS"/>
</dbReference>
<keyword evidence="6" id="KW-0119">Carbohydrate metabolism</keyword>
<dbReference type="AlphaFoldDB" id="A0A9D2NBV4"/>
<keyword evidence="5" id="KW-0136">Cellulose degradation</keyword>
<keyword evidence="8" id="KW-0624">Polysaccharide degradation</keyword>
<evidence type="ECO:0000256" key="2">
    <source>
        <dbReference type="ARBA" id="ARBA00010838"/>
    </source>
</evidence>
<dbReference type="Pfam" id="PF00232">
    <property type="entry name" value="Glyco_hydro_1"/>
    <property type="match status" value="1"/>
</dbReference>
<comment type="caution">
    <text evidence="13">The sequence shown here is derived from an EMBL/GenBank/DDBJ whole genome shotgun (WGS) entry which is preliminary data.</text>
</comment>
<dbReference type="InterPro" id="IPR018120">
    <property type="entry name" value="Glyco_hydro_1_AS"/>
</dbReference>
<dbReference type="NCBIfam" id="TIGR03356">
    <property type="entry name" value="BGL"/>
    <property type="match status" value="1"/>
</dbReference>
<evidence type="ECO:0000256" key="11">
    <source>
        <dbReference type="PROSITE-ProRule" id="PRU10055"/>
    </source>
</evidence>
<proteinExistence type="inferred from homology"/>
<dbReference type="InterPro" id="IPR017736">
    <property type="entry name" value="Glyco_hydro_1_beta-glucosidase"/>
</dbReference>
<evidence type="ECO:0000256" key="4">
    <source>
        <dbReference type="ARBA" id="ARBA00022801"/>
    </source>
</evidence>
<evidence type="ECO:0000256" key="9">
    <source>
        <dbReference type="PIRSR" id="PIRSR617736-1"/>
    </source>
</evidence>
<evidence type="ECO:0000256" key="1">
    <source>
        <dbReference type="ARBA" id="ARBA00000448"/>
    </source>
</evidence>
<evidence type="ECO:0000313" key="13">
    <source>
        <dbReference type="EMBL" id="HJC22571.1"/>
    </source>
</evidence>
<dbReference type="SUPFAM" id="SSF51445">
    <property type="entry name" value="(Trans)glycosidases"/>
    <property type="match status" value="1"/>
</dbReference>
<feature type="active site" description="Proton donor" evidence="9">
    <location>
        <position position="163"/>
    </location>
</feature>
<feature type="binding site" evidence="10">
    <location>
        <position position="301"/>
    </location>
    <ligand>
        <name>substrate</name>
    </ligand>
</feature>
<reference evidence="13" key="2">
    <citation type="submission" date="2021-04" db="EMBL/GenBank/DDBJ databases">
        <authorList>
            <person name="Gilroy R."/>
        </authorList>
    </citation>
    <scope>NUCLEOTIDE SEQUENCE</scope>
    <source>
        <strain evidence="13">USAMLcec2-132</strain>
    </source>
</reference>
<evidence type="ECO:0000313" key="14">
    <source>
        <dbReference type="Proteomes" id="UP000823891"/>
    </source>
</evidence>
<evidence type="ECO:0000256" key="12">
    <source>
        <dbReference type="RuleBase" id="RU361175"/>
    </source>
</evidence>
<dbReference type="Proteomes" id="UP000823891">
    <property type="component" value="Unassembled WGS sequence"/>
</dbReference>
<dbReference type="PRINTS" id="PR00131">
    <property type="entry name" value="GLHYDRLASE1"/>
</dbReference>
<dbReference type="EC" id="3.2.1.21" evidence="3 12"/>
<protein>
    <recommendedName>
        <fullName evidence="3 12">Beta-glucosidase</fullName>
        <ecNumber evidence="3 12">3.2.1.21</ecNumber>
    </recommendedName>
</protein>
<feature type="binding site" evidence="10">
    <location>
        <position position="118"/>
    </location>
    <ligand>
        <name>substrate</name>
    </ligand>
</feature>
<dbReference type="GO" id="GO:0005829">
    <property type="term" value="C:cytosol"/>
    <property type="evidence" value="ECO:0007669"/>
    <property type="project" value="TreeGrafter"/>
</dbReference>
<dbReference type="PANTHER" id="PTHR10353">
    <property type="entry name" value="GLYCOSYL HYDROLASE"/>
    <property type="match status" value="1"/>
</dbReference>
<dbReference type="Gene3D" id="3.20.20.80">
    <property type="entry name" value="Glycosidases"/>
    <property type="match status" value="1"/>
</dbReference>
<feature type="binding site" evidence="10">
    <location>
        <begin position="410"/>
        <end position="411"/>
    </location>
    <ligand>
        <name>substrate</name>
    </ligand>
</feature>
<sequence length="451" mass="52153">MKFPQNFVWGAASSSYQVEGAYDSEGKGMSVWDVYTHEPDHILNDDTGDEACDHYGRFDTDLRIMQELKLKAYRFSISWPRIFPEGFGKINEKGMDFYDRMVDGLLENNIVPYITLFHWELPYGLYLKGGWLNRDIAGYFADYVTAVVSRLSDRVQFWITENEPQCYIGAALRGGGHAPGLKVGERDIFLAAHHSLLAHGYAVEAIRKTAKLKPVIGYAPASWHLWSPVTECEADIEACRRETFQAGDNPIGVTSWWLDPVILGKYPETKGYLYERYLPDFQEDDMRVISQPIDFIGMNVYQTYRGKADAEGNCITEKNGPGYARTNSGWTVTPEALYWGPRFYYERYHKKLYITENGLSNQDWVCMDGKVHDPQRIDFLHRYLLQLSREVNEEIPVEGYFHWALTDNFEWASGYSNRFGLVYTDFESQNRIIKDSGRWYRQVIESNGEIL</sequence>
<accession>A0A9D2NBV4</accession>
<dbReference type="FunFam" id="3.20.20.80:FF:000004">
    <property type="entry name" value="Beta-glucosidase 6-phospho-beta-glucosidase"/>
    <property type="match status" value="1"/>
</dbReference>
<dbReference type="InterPro" id="IPR001360">
    <property type="entry name" value="Glyco_hydro_1"/>
</dbReference>
<dbReference type="EMBL" id="DWWS01000013">
    <property type="protein sequence ID" value="HJC22571.1"/>
    <property type="molecule type" value="Genomic_DNA"/>
</dbReference>